<feature type="transmembrane region" description="Helical" evidence="1">
    <location>
        <begin position="76"/>
        <end position="101"/>
    </location>
</feature>
<reference evidence="2" key="1">
    <citation type="submission" date="2020-08" db="EMBL/GenBank/DDBJ databases">
        <title>Genome public.</title>
        <authorList>
            <person name="Liu C."/>
            <person name="Sun Q."/>
        </authorList>
    </citation>
    <scope>NUCLEOTIDE SEQUENCE</scope>
    <source>
        <strain evidence="2">NSJ-68</strain>
    </source>
</reference>
<protein>
    <recommendedName>
        <fullName evidence="4">DUF4190 domain-containing protein</fullName>
    </recommendedName>
</protein>
<sequence>MEQYNEQPNFDFNPYSNPYKKKPNKMANLSLLFGVLSLLSVISIYFIYFALPLGSLSILFAHLSKGDGYRLPGKSLGAAITSVFAILLALVILVLGFYFAIRLFGLETLMDPDALQKAITDLYSNLSTQIPTGGNAL</sequence>
<keyword evidence="1" id="KW-0812">Transmembrane</keyword>
<feature type="transmembrane region" description="Helical" evidence="1">
    <location>
        <begin position="29"/>
        <end position="51"/>
    </location>
</feature>
<dbReference type="Proteomes" id="UP000649345">
    <property type="component" value="Unassembled WGS sequence"/>
</dbReference>
<proteinExistence type="predicted"/>
<comment type="caution">
    <text evidence="2">The sequence shown here is derived from an EMBL/GenBank/DDBJ whole genome shotgun (WGS) entry which is preliminary data.</text>
</comment>
<name>A0A923RKG9_9FIRM</name>
<organism evidence="2 3">
    <name type="scientific">Anaerosacchariphilus hominis</name>
    <dbReference type="NCBI Taxonomy" id="2763017"/>
    <lineage>
        <taxon>Bacteria</taxon>
        <taxon>Bacillati</taxon>
        <taxon>Bacillota</taxon>
        <taxon>Clostridia</taxon>
        <taxon>Lachnospirales</taxon>
        <taxon>Lachnospiraceae</taxon>
        <taxon>Anaerosacchariphilus</taxon>
    </lineage>
</organism>
<evidence type="ECO:0000313" key="2">
    <source>
        <dbReference type="EMBL" id="MBC5658193.1"/>
    </source>
</evidence>
<keyword evidence="1" id="KW-0472">Membrane</keyword>
<gene>
    <name evidence="2" type="ORF">H8S44_00125</name>
</gene>
<dbReference type="AlphaFoldDB" id="A0A923RKG9"/>
<accession>A0A923RKG9</accession>
<dbReference type="EMBL" id="JACOOR010000001">
    <property type="protein sequence ID" value="MBC5658193.1"/>
    <property type="molecule type" value="Genomic_DNA"/>
</dbReference>
<evidence type="ECO:0000313" key="3">
    <source>
        <dbReference type="Proteomes" id="UP000649345"/>
    </source>
</evidence>
<evidence type="ECO:0008006" key="4">
    <source>
        <dbReference type="Google" id="ProtNLM"/>
    </source>
</evidence>
<dbReference type="RefSeq" id="WP_186872977.1">
    <property type="nucleotide sequence ID" value="NZ_JACOOR010000001.1"/>
</dbReference>
<evidence type="ECO:0000256" key="1">
    <source>
        <dbReference type="SAM" id="Phobius"/>
    </source>
</evidence>
<keyword evidence="3" id="KW-1185">Reference proteome</keyword>
<keyword evidence="1" id="KW-1133">Transmembrane helix</keyword>